<dbReference type="Proteomes" id="UP000542342">
    <property type="component" value="Unassembled WGS sequence"/>
</dbReference>
<keyword evidence="2" id="KW-1185">Reference proteome</keyword>
<name>A0A7V9ABQ6_9BACT</name>
<dbReference type="NCBIfam" id="TIGR02996">
    <property type="entry name" value="rpt_mate_G_obs"/>
    <property type="match status" value="1"/>
</dbReference>
<comment type="caution">
    <text evidence="1">The sequence shown here is derived from an EMBL/GenBank/DDBJ whole genome shotgun (WGS) entry which is preliminary data.</text>
</comment>
<gene>
    <name evidence="1" type="ORF">H0921_08555</name>
</gene>
<accession>A0A7V9ABQ6</accession>
<dbReference type="AlphaFoldDB" id="A0A7V9ABQ6"/>
<evidence type="ECO:0000313" key="1">
    <source>
        <dbReference type="EMBL" id="MBA2226209.1"/>
    </source>
</evidence>
<dbReference type="EMBL" id="JACEFB010000004">
    <property type="protein sequence ID" value="MBA2226209.1"/>
    <property type="molecule type" value="Genomic_DNA"/>
</dbReference>
<sequence>MREREVPEPFVVEPWWGRFGSTALTLLRQIAKQPLDPLPRLILADFLEENGAPARAEFIHLQVQHMILDLIGNQVGDAGAKALAQSPYLQNLAFWAYRTIRLALKVRRRCGIRRICGSVRSSMRRRGENKCRNDFVNSKPRIVK</sequence>
<organism evidence="1 2">
    <name type="scientific">Thermogemmata fonticola</name>
    <dbReference type="NCBI Taxonomy" id="2755323"/>
    <lineage>
        <taxon>Bacteria</taxon>
        <taxon>Pseudomonadati</taxon>
        <taxon>Planctomycetota</taxon>
        <taxon>Planctomycetia</taxon>
        <taxon>Gemmatales</taxon>
        <taxon>Gemmataceae</taxon>
        <taxon>Thermogemmata</taxon>
    </lineage>
</organism>
<reference evidence="1 2" key="1">
    <citation type="submission" date="2020-07" db="EMBL/GenBank/DDBJ databases">
        <title>Thermogemmata thermophila gen. nov., sp. nov., a novel moderate thermophilic planctomycete from a Kamchatka hot spring.</title>
        <authorList>
            <person name="Elcheninov A.G."/>
            <person name="Podosokorskaya O.A."/>
            <person name="Kovaleva O.L."/>
            <person name="Novikov A."/>
            <person name="Bonch-Osmolovskaya E.A."/>
            <person name="Toshchakov S.V."/>
            <person name="Kublanov I.V."/>
        </authorList>
    </citation>
    <scope>NUCLEOTIDE SEQUENCE [LARGE SCALE GENOMIC DNA]</scope>
    <source>
        <strain evidence="1 2">2918</strain>
    </source>
</reference>
<dbReference type="RefSeq" id="WP_194537628.1">
    <property type="nucleotide sequence ID" value="NZ_JACEFB010000004.1"/>
</dbReference>
<protein>
    <submittedName>
        <fullName evidence="1">TIGR02996 domain-containing protein</fullName>
    </submittedName>
</protein>
<evidence type="ECO:0000313" key="2">
    <source>
        <dbReference type="Proteomes" id="UP000542342"/>
    </source>
</evidence>
<proteinExistence type="predicted"/>
<dbReference type="InterPro" id="IPR014338">
    <property type="entry name" value="CHP02996_rpt-companion-dom"/>
</dbReference>